<feature type="signal peptide" evidence="1">
    <location>
        <begin position="1"/>
        <end position="23"/>
    </location>
</feature>
<dbReference type="Proteomes" id="UP000307756">
    <property type="component" value="Unassembled WGS sequence"/>
</dbReference>
<dbReference type="OrthoDB" id="2966737at2"/>
<evidence type="ECO:0000256" key="1">
    <source>
        <dbReference type="SAM" id="SignalP"/>
    </source>
</evidence>
<keyword evidence="3" id="KW-1185">Reference proteome</keyword>
<name>A0A4U1D9V0_9BACI</name>
<dbReference type="AlphaFoldDB" id="A0A4U1D9V0"/>
<evidence type="ECO:0000313" key="2">
    <source>
        <dbReference type="EMBL" id="TKC19282.1"/>
    </source>
</evidence>
<gene>
    <name evidence="2" type="ORF">FA727_07000</name>
</gene>
<sequence length="151" mass="16923">MRKMQFMSVLSLIFLLIGHSVLAAETKKVEFFGVGATVTELANQEFKVETKGEKEGEGFVHTPSAPTSTTVKYKVTLKGTGNVYLKIEETDARGTFLNEVKSEEIQLTDEWKEYELDAKIASTQSQLDVFVLTSTKQAMEFLFKNAEVLNE</sequence>
<dbReference type="RefSeq" id="WP_136830192.1">
    <property type="nucleotide sequence ID" value="NZ_SWBM01000001.1"/>
</dbReference>
<keyword evidence="1" id="KW-0732">Signal</keyword>
<feature type="chain" id="PRO_5020876988" description="CBM-cenC domain-containing protein" evidence="1">
    <location>
        <begin position="24"/>
        <end position="151"/>
    </location>
</feature>
<comment type="caution">
    <text evidence="2">The sequence shown here is derived from an EMBL/GenBank/DDBJ whole genome shotgun (WGS) entry which is preliminary data.</text>
</comment>
<protein>
    <recommendedName>
        <fullName evidence="4">CBM-cenC domain-containing protein</fullName>
    </recommendedName>
</protein>
<proteinExistence type="predicted"/>
<accession>A0A4U1D9V0</accession>
<evidence type="ECO:0008006" key="4">
    <source>
        <dbReference type="Google" id="ProtNLM"/>
    </source>
</evidence>
<dbReference type="EMBL" id="SWBM01000001">
    <property type="protein sequence ID" value="TKC19282.1"/>
    <property type="molecule type" value="Genomic_DNA"/>
</dbReference>
<evidence type="ECO:0000313" key="3">
    <source>
        <dbReference type="Proteomes" id="UP000307756"/>
    </source>
</evidence>
<reference evidence="2 3" key="1">
    <citation type="journal article" date="2011" name="J. Microbiol.">
        <title>Bacillus kyonggiensis sp. nov., isolated from soil of a lettuce field.</title>
        <authorList>
            <person name="Dong K."/>
            <person name="Lee S."/>
        </authorList>
    </citation>
    <scope>NUCLEOTIDE SEQUENCE [LARGE SCALE GENOMIC DNA]</scope>
    <source>
        <strain evidence="2 3">NB22</strain>
    </source>
</reference>
<organism evidence="2 3">
    <name type="scientific">Robertmurraya kyonggiensis</name>
    <dbReference type="NCBI Taxonomy" id="1037680"/>
    <lineage>
        <taxon>Bacteria</taxon>
        <taxon>Bacillati</taxon>
        <taxon>Bacillota</taxon>
        <taxon>Bacilli</taxon>
        <taxon>Bacillales</taxon>
        <taxon>Bacillaceae</taxon>
        <taxon>Robertmurraya</taxon>
    </lineage>
</organism>